<evidence type="ECO:0000313" key="8">
    <source>
        <dbReference type="Proteomes" id="UP000010472"/>
    </source>
</evidence>
<dbReference type="GO" id="GO:0008679">
    <property type="term" value="F:2-hydroxy-3-oxopropionate reductase activity"/>
    <property type="evidence" value="ECO:0007669"/>
    <property type="project" value="UniProtKB-EC"/>
</dbReference>
<dbReference type="Gene3D" id="3.40.50.720">
    <property type="entry name" value="NAD(P)-binding Rossmann-like Domain"/>
    <property type="match status" value="1"/>
</dbReference>
<dbReference type="GO" id="GO:0050661">
    <property type="term" value="F:NADP binding"/>
    <property type="evidence" value="ECO:0007669"/>
    <property type="project" value="InterPro"/>
</dbReference>
<dbReference type="InterPro" id="IPR008927">
    <property type="entry name" value="6-PGluconate_DH-like_C_sf"/>
</dbReference>
<comment type="similarity">
    <text evidence="1">Belongs to the HIBADH-related family.</text>
</comment>
<dbReference type="EMBL" id="CP003621">
    <property type="protein sequence ID" value="AFZ15513.1"/>
    <property type="molecule type" value="Genomic_DNA"/>
</dbReference>
<dbReference type="HOGENOM" id="CLU_035117_0_1_3"/>
<dbReference type="PROSITE" id="PS00895">
    <property type="entry name" value="3_HYDROXYISOBUT_DH"/>
    <property type="match status" value="1"/>
</dbReference>
<dbReference type="PATRIC" id="fig|1173022.3.peg.5116"/>
<dbReference type="PIRSF" id="PIRSF000103">
    <property type="entry name" value="HIBADH"/>
    <property type="match status" value="1"/>
</dbReference>
<dbReference type="GO" id="GO:0016054">
    <property type="term" value="P:organic acid catabolic process"/>
    <property type="evidence" value="ECO:0007669"/>
    <property type="project" value="UniProtKB-ARBA"/>
</dbReference>
<evidence type="ECO:0000259" key="5">
    <source>
        <dbReference type="Pfam" id="PF03446"/>
    </source>
</evidence>
<dbReference type="Pfam" id="PF14833">
    <property type="entry name" value="NAD_binding_11"/>
    <property type="match status" value="1"/>
</dbReference>
<dbReference type="InterPro" id="IPR036291">
    <property type="entry name" value="NAD(P)-bd_dom_sf"/>
</dbReference>
<dbReference type="InterPro" id="IPR002204">
    <property type="entry name" value="3-OH-isobutyrate_DH-rel_CS"/>
</dbReference>
<feature type="active site" evidence="4">
    <location>
        <position position="174"/>
    </location>
</feature>
<evidence type="ECO:0000313" key="7">
    <source>
        <dbReference type="EMBL" id="AFZ15513.1"/>
    </source>
</evidence>
<dbReference type="SUPFAM" id="SSF48179">
    <property type="entry name" value="6-phosphogluconate dehydrogenase C-terminal domain-like"/>
    <property type="match status" value="1"/>
</dbReference>
<dbReference type="InterPro" id="IPR029154">
    <property type="entry name" value="HIBADH-like_NADP-bd"/>
</dbReference>
<keyword evidence="8" id="KW-1185">Reference proteome</keyword>
<keyword evidence="3" id="KW-0520">NAD</keyword>
<reference evidence="7 8" key="1">
    <citation type="submission" date="2012-06" db="EMBL/GenBank/DDBJ databases">
        <title>Finished plasmid 1 of genome of Crinalium epipsammum PCC 9333.</title>
        <authorList>
            <consortium name="US DOE Joint Genome Institute"/>
            <person name="Gugger M."/>
            <person name="Coursin T."/>
            <person name="Rippka R."/>
            <person name="Tandeau De Marsac N."/>
            <person name="Huntemann M."/>
            <person name="Wei C.-L."/>
            <person name="Han J."/>
            <person name="Detter J.C."/>
            <person name="Han C."/>
            <person name="Tapia R."/>
            <person name="Davenport K."/>
            <person name="Daligault H."/>
            <person name="Erkkila T."/>
            <person name="Gu W."/>
            <person name="Munk A.C.C."/>
            <person name="Teshima H."/>
            <person name="Xu Y."/>
            <person name="Chain P."/>
            <person name="Chen A."/>
            <person name="Krypides N."/>
            <person name="Mavromatis K."/>
            <person name="Markowitz V."/>
            <person name="Szeto E."/>
            <person name="Ivanova N."/>
            <person name="Mikhailova N."/>
            <person name="Ovchinnikova G."/>
            <person name="Pagani I."/>
            <person name="Pati A."/>
            <person name="Goodwin L."/>
            <person name="Peters L."/>
            <person name="Pitluck S."/>
            <person name="Woyke T."/>
            <person name="Kerfeld C."/>
        </authorList>
    </citation>
    <scope>NUCLEOTIDE SEQUENCE [LARGE SCALE GENOMIC DNA]</scope>
    <source>
        <strain evidence="7 8">PCC 9333</strain>
        <plasmid evidence="8">Plasmid pCRI9333.01</plasmid>
    </source>
</reference>
<dbReference type="InterPro" id="IPR013328">
    <property type="entry name" value="6PGD_dom2"/>
</dbReference>
<dbReference type="KEGG" id="cep:Cri9333_4735"/>
<dbReference type="PANTHER" id="PTHR43580:SF2">
    <property type="entry name" value="CYTOKINE-LIKE NUCLEAR FACTOR N-PAC"/>
    <property type="match status" value="1"/>
</dbReference>
<dbReference type="InterPro" id="IPR051265">
    <property type="entry name" value="HIBADH-related_NP60_sf"/>
</dbReference>
<dbReference type="InterPro" id="IPR015815">
    <property type="entry name" value="HIBADH-related"/>
</dbReference>
<proteinExistence type="inferred from homology"/>
<evidence type="ECO:0000256" key="1">
    <source>
        <dbReference type="ARBA" id="ARBA00009080"/>
    </source>
</evidence>
<feature type="domain" description="6-phosphogluconate dehydrogenase NADP-binding" evidence="5">
    <location>
        <begin position="2"/>
        <end position="164"/>
    </location>
</feature>
<gene>
    <name evidence="7" type="ORF">Cri9333_4735</name>
</gene>
<name>K9W588_9CYAN</name>
<dbReference type="RefSeq" id="WP_015179944.1">
    <property type="nucleotide sequence ID" value="NC_019733.1"/>
</dbReference>
<dbReference type="Proteomes" id="UP000010472">
    <property type="component" value="Plasmid pCRI9333.01"/>
</dbReference>
<protein>
    <submittedName>
        <fullName evidence="7">2-hydroxy-3-oxopropionate reductase</fullName>
        <ecNumber evidence="7">1.1.1.60</ecNumber>
    </submittedName>
</protein>
<keyword evidence="2 7" id="KW-0560">Oxidoreductase</keyword>
<evidence type="ECO:0000256" key="3">
    <source>
        <dbReference type="ARBA" id="ARBA00023027"/>
    </source>
</evidence>
<sequence length="295" mass="31349">MKVAFIGLGNMGKEMAPHILQAGHELTVYNRTRSATDGLQQLGARVADSPADAVHEAEVLLTIVADDAAVKDVIFGTTELPGAIEQLAKDAIHVSMSTISVALSQQLESAHKAAGQAYLSAPVLGRPVTARAAKLWVLSAGESKLIERCRPLFEAMGQGVFVVGDQPHLANLVKVTGNFTIASVLETLSEAFVLMQKSGISPLKFLEIINTAVFNSPVYDVLGKMIAEEQYEPAEFKLRLGLKDVRLVLEAAESAAVPLPLASLVRDHFLSGMARGDGEIDWSAIGRVNASNAGL</sequence>
<evidence type="ECO:0000259" key="6">
    <source>
        <dbReference type="Pfam" id="PF14833"/>
    </source>
</evidence>
<dbReference type="EC" id="1.1.1.60" evidence="7"/>
<feature type="domain" description="3-hydroxyisobutyrate dehydrogenase-like NAD-binding" evidence="6">
    <location>
        <begin position="171"/>
        <end position="287"/>
    </location>
</feature>
<evidence type="ECO:0000256" key="4">
    <source>
        <dbReference type="PIRSR" id="PIRSR000103-1"/>
    </source>
</evidence>
<geneLocation type="plasmid" evidence="7 8">
    <name>pCRI9333.01</name>
</geneLocation>
<accession>K9W588</accession>
<evidence type="ECO:0000256" key="2">
    <source>
        <dbReference type="ARBA" id="ARBA00023002"/>
    </source>
</evidence>
<dbReference type="AlphaFoldDB" id="K9W588"/>
<keyword evidence="7" id="KW-0614">Plasmid</keyword>
<dbReference type="Gene3D" id="1.10.1040.10">
    <property type="entry name" value="N-(1-d-carboxylethyl)-l-norvaline Dehydrogenase, domain 2"/>
    <property type="match status" value="1"/>
</dbReference>
<dbReference type="Pfam" id="PF03446">
    <property type="entry name" value="NAD_binding_2"/>
    <property type="match status" value="1"/>
</dbReference>
<dbReference type="GO" id="GO:0051287">
    <property type="term" value="F:NAD binding"/>
    <property type="evidence" value="ECO:0007669"/>
    <property type="project" value="InterPro"/>
</dbReference>
<dbReference type="SUPFAM" id="SSF51735">
    <property type="entry name" value="NAD(P)-binding Rossmann-fold domains"/>
    <property type="match status" value="1"/>
</dbReference>
<dbReference type="OrthoDB" id="9786703at2"/>
<dbReference type="InterPro" id="IPR006115">
    <property type="entry name" value="6PGDH_NADP-bd"/>
</dbReference>
<dbReference type="PANTHER" id="PTHR43580">
    <property type="entry name" value="OXIDOREDUCTASE GLYR1-RELATED"/>
    <property type="match status" value="1"/>
</dbReference>
<organism evidence="7 8">
    <name type="scientific">Crinalium epipsammum PCC 9333</name>
    <dbReference type="NCBI Taxonomy" id="1173022"/>
    <lineage>
        <taxon>Bacteria</taxon>
        <taxon>Bacillati</taxon>
        <taxon>Cyanobacteriota</taxon>
        <taxon>Cyanophyceae</taxon>
        <taxon>Gomontiellales</taxon>
        <taxon>Gomontiellaceae</taxon>
        <taxon>Crinalium</taxon>
    </lineage>
</organism>